<proteinExistence type="predicted"/>
<dbReference type="AlphaFoldDB" id="A0A7W9HSI9"/>
<dbReference type="Proteomes" id="UP000552097">
    <property type="component" value="Unassembled WGS sequence"/>
</dbReference>
<name>A0A7W9HSI9_9PSEU</name>
<evidence type="ECO:0000313" key="2">
    <source>
        <dbReference type="Proteomes" id="UP000552097"/>
    </source>
</evidence>
<dbReference type="EMBL" id="JACHMO010000001">
    <property type="protein sequence ID" value="MBB5807366.1"/>
    <property type="molecule type" value="Genomic_DNA"/>
</dbReference>
<comment type="caution">
    <text evidence="1">The sequence shown here is derived from an EMBL/GenBank/DDBJ whole genome shotgun (WGS) entry which is preliminary data.</text>
</comment>
<organism evidence="1 2">
    <name type="scientific">Saccharothrix ecbatanensis</name>
    <dbReference type="NCBI Taxonomy" id="1105145"/>
    <lineage>
        <taxon>Bacteria</taxon>
        <taxon>Bacillati</taxon>
        <taxon>Actinomycetota</taxon>
        <taxon>Actinomycetes</taxon>
        <taxon>Pseudonocardiales</taxon>
        <taxon>Pseudonocardiaceae</taxon>
        <taxon>Saccharothrix</taxon>
    </lineage>
</organism>
<protein>
    <submittedName>
        <fullName evidence="1">Uncharacterized protein</fullName>
    </submittedName>
</protein>
<reference evidence="1 2" key="1">
    <citation type="submission" date="2020-08" db="EMBL/GenBank/DDBJ databases">
        <title>Sequencing the genomes of 1000 actinobacteria strains.</title>
        <authorList>
            <person name="Klenk H.-P."/>
        </authorList>
    </citation>
    <scope>NUCLEOTIDE SEQUENCE [LARGE SCALE GENOMIC DNA]</scope>
    <source>
        <strain evidence="1 2">DSM 45486</strain>
    </source>
</reference>
<sequence>MNEPADVVQNTGTDAVFAALLCEAAHEDAPRPFAIVEEYGERERTRVAGYGLAYDDRAEVNSVEGDFRLDSASAEHARTLFEISSRSAGVRRTHVVWLGDTTHRR</sequence>
<gene>
    <name evidence="1" type="ORF">F4560_007134</name>
</gene>
<accession>A0A7W9HSI9</accession>
<keyword evidence="2" id="KW-1185">Reference proteome</keyword>
<evidence type="ECO:0000313" key="1">
    <source>
        <dbReference type="EMBL" id="MBB5807366.1"/>
    </source>
</evidence>
<dbReference type="RefSeq" id="WP_184927433.1">
    <property type="nucleotide sequence ID" value="NZ_JACHMO010000001.1"/>
</dbReference>